<dbReference type="Proteomes" id="UP000190675">
    <property type="component" value="Chromosome I"/>
</dbReference>
<evidence type="ECO:0008006" key="5">
    <source>
        <dbReference type="Google" id="ProtNLM"/>
    </source>
</evidence>
<proteinExistence type="predicted"/>
<keyword evidence="2" id="KW-0732">Signal</keyword>
<evidence type="ECO:0000313" key="3">
    <source>
        <dbReference type="EMBL" id="SHH25926.1"/>
    </source>
</evidence>
<evidence type="ECO:0000313" key="4">
    <source>
        <dbReference type="Proteomes" id="UP000190675"/>
    </source>
</evidence>
<feature type="compositionally biased region" description="Low complexity" evidence="1">
    <location>
        <begin position="52"/>
        <end position="64"/>
    </location>
</feature>
<feature type="signal peptide" evidence="2">
    <location>
        <begin position="1"/>
        <end position="24"/>
    </location>
</feature>
<name>A0A1M5RIF7_9BRAD</name>
<dbReference type="EMBL" id="LT670818">
    <property type="protein sequence ID" value="SHH25926.1"/>
    <property type="molecule type" value="Genomic_DNA"/>
</dbReference>
<reference evidence="3 4" key="1">
    <citation type="submission" date="2016-11" db="EMBL/GenBank/DDBJ databases">
        <authorList>
            <person name="Jaros S."/>
            <person name="Januszkiewicz K."/>
            <person name="Wedrychowicz H."/>
        </authorList>
    </citation>
    <scope>NUCLEOTIDE SEQUENCE [LARGE SCALE GENOMIC DNA]</scope>
    <source>
        <strain evidence="3 4">GAS242</strain>
    </source>
</reference>
<sequence length="90" mass="9744">MNRPFQKITSALLCLASLLLSACAGRTAGEHIADMPHWMGGEPEGVPPRPGTPEYDAWMAARATEAARPKNDQSKTDQPKTDQPKTDPSK</sequence>
<feature type="compositionally biased region" description="Basic and acidic residues" evidence="1">
    <location>
        <begin position="65"/>
        <end position="90"/>
    </location>
</feature>
<feature type="region of interest" description="Disordered" evidence="1">
    <location>
        <begin position="35"/>
        <end position="90"/>
    </location>
</feature>
<protein>
    <recommendedName>
        <fullName evidence="5">Lipoprotein</fullName>
    </recommendedName>
</protein>
<gene>
    <name evidence="3" type="ORF">SAMN05444169_6581</name>
</gene>
<accession>A0A1M5RIF7</accession>
<evidence type="ECO:0000256" key="2">
    <source>
        <dbReference type="SAM" id="SignalP"/>
    </source>
</evidence>
<feature type="chain" id="PRO_5012770663" description="Lipoprotein" evidence="2">
    <location>
        <begin position="25"/>
        <end position="90"/>
    </location>
</feature>
<dbReference type="PROSITE" id="PS51257">
    <property type="entry name" value="PROKAR_LIPOPROTEIN"/>
    <property type="match status" value="1"/>
</dbReference>
<evidence type="ECO:0000256" key="1">
    <source>
        <dbReference type="SAM" id="MobiDB-lite"/>
    </source>
</evidence>
<dbReference type="AlphaFoldDB" id="A0A1M5RIF7"/>
<dbReference type="RefSeq" id="WP_079569534.1">
    <property type="nucleotide sequence ID" value="NZ_LT670818.1"/>
</dbReference>
<organism evidence="3 4">
    <name type="scientific">Bradyrhizobium erythrophlei</name>
    <dbReference type="NCBI Taxonomy" id="1437360"/>
    <lineage>
        <taxon>Bacteria</taxon>
        <taxon>Pseudomonadati</taxon>
        <taxon>Pseudomonadota</taxon>
        <taxon>Alphaproteobacteria</taxon>
        <taxon>Hyphomicrobiales</taxon>
        <taxon>Nitrobacteraceae</taxon>
        <taxon>Bradyrhizobium</taxon>
    </lineage>
</organism>